<dbReference type="EMBL" id="CACVKT020008520">
    <property type="protein sequence ID" value="CAC5415788.1"/>
    <property type="molecule type" value="Genomic_DNA"/>
</dbReference>
<reference evidence="1 2" key="1">
    <citation type="submission" date="2020-06" db="EMBL/GenBank/DDBJ databases">
        <authorList>
            <person name="Li R."/>
            <person name="Bekaert M."/>
        </authorList>
    </citation>
    <scope>NUCLEOTIDE SEQUENCE [LARGE SCALE GENOMIC DNA]</scope>
    <source>
        <strain evidence="2">wild</strain>
    </source>
</reference>
<accession>A0A6J8E6Q6</accession>
<gene>
    <name evidence="1" type="ORF">MCOR_48463</name>
</gene>
<protein>
    <recommendedName>
        <fullName evidence="3">Reverse transcriptase domain-containing protein</fullName>
    </recommendedName>
</protein>
<name>A0A6J8E6Q6_MYTCO</name>
<proteinExistence type="predicted"/>
<evidence type="ECO:0000313" key="1">
    <source>
        <dbReference type="EMBL" id="CAC5415788.1"/>
    </source>
</evidence>
<evidence type="ECO:0000313" key="2">
    <source>
        <dbReference type="Proteomes" id="UP000507470"/>
    </source>
</evidence>
<evidence type="ECO:0008006" key="3">
    <source>
        <dbReference type="Google" id="ProtNLM"/>
    </source>
</evidence>
<dbReference type="Proteomes" id="UP000507470">
    <property type="component" value="Unassembled WGS sequence"/>
</dbReference>
<organism evidence="1 2">
    <name type="scientific">Mytilus coruscus</name>
    <name type="common">Sea mussel</name>
    <dbReference type="NCBI Taxonomy" id="42192"/>
    <lineage>
        <taxon>Eukaryota</taxon>
        <taxon>Metazoa</taxon>
        <taxon>Spiralia</taxon>
        <taxon>Lophotrochozoa</taxon>
        <taxon>Mollusca</taxon>
        <taxon>Bivalvia</taxon>
        <taxon>Autobranchia</taxon>
        <taxon>Pteriomorphia</taxon>
        <taxon>Mytilida</taxon>
        <taxon>Mytiloidea</taxon>
        <taxon>Mytilidae</taxon>
        <taxon>Mytilinae</taxon>
        <taxon>Mytilus</taxon>
    </lineage>
</organism>
<keyword evidence="2" id="KW-1185">Reference proteome</keyword>
<sequence>MGRNIEIDNTNVLEVQEVVNALKNGKSPGPDGLSPEHFKLMLEELLTYIVIQICHKKQKKEIIEVLQILTVTNTFSTLIEGILKDRLEPKLLKIQSKLQRGYTEKTSSLNTALIVSAAADFYREILEELILLTLDAQKTFDKLHHEILFNKMYHDEILLDICGYCYEICTGM</sequence>
<dbReference type="AlphaFoldDB" id="A0A6J8E6Q6"/>